<reference evidence="1 2" key="1">
    <citation type="submission" date="2023-01" db="EMBL/GenBank/DDBJ databases">
        <title>Halorubrum ezzemoulense from Santa Pola, Spain.</title>
        <authorList>
            <person name="Feng Y."/>
            <person name="Louyakis A.S."/>
            <person name="Gogarten J.P."/>
        </authorList>
    </citation>
    <scope>NUCLEOTIDE SEQUENCE [LARGE SCALE GENOMIC DNA]</scope>
    <source>
        <strain evidence="1 2">AMM015</strain>
    </source>
</reference>
<proteinExistence type="predicted"/>
<accession>A0ABT4Z7M4</accession>
<name>A0ABT4Z7M4_HALEZ</name>
<evidence type="ECO:0000313" key="1">
    <source>
        <dbReference type="EMBL" id="MDB2294189.1"/>
    </source>
</evidence>
<dbReference type="RefSeq" id="WP_271970640.1">
    <property type="nucleotide sequence ID" value="NZ_JAQLUK010000063.1"/>
</dbReference>
<dbReference type="InterPro" id="IPR058819">
    <property type="entry name" value="UvrD_dom-like"/>
</dbReference>
<dbReference type="Pfam" id="PF26510">
    <property type="entry name" value="Halo_UvrD_like"/>
    <property type="match status" value="1"/>
</dbReference>
<sequence length="286" mass="31406">MQHELTTSALPFRVSVGEPDSLWTDASRTAQPTTLIITPVQLHQRNIETRLRERAQPMSSLISRRLRGVAEELLKETDEPAIAADRVDRLAYLPDVLVESQRPVYDRLAAVIGQPLSQHVETVERARGELELVTGFHPQRMEQVADAVRSDAQQVSEPATVDTLDLLAGVSQLHHDLTDYLTTDTTAEQTTLHLASETAVLTRAIRELTANPDIWAAAYPTIEQLVVAGASMLTAPLEDLLRVVATRTDTDVQLCLRTASGPAIADHLTQTTTVDAPGTQGVFSWR</sequence>
<gene>
    <name evidence="1" type="ORF">PM085_18375</name>
</gene>
<protein>
    <submittedName>
        <fullName evidence="1">Uncharacterized protein</fullName>
    </submittedName>
</protein>
<evidence type="ECO:0000313" key="2">
    <source>
        <dbReference type="Proteomes" id="UP001210528"/>
    </source>
</evidence>
<dbReference type="Proteomes" id="UP001210528">
    <property type="component" value="Unassembled WGS sequence"/>
</dbReference>
<keyword evidence="2" id="KW-1185">Reference proteome</keyword>
<organism evidence="1 2">
    <name type="scientific">Halorubrum ezzemoulense</name>
    <name type="common">Halorubrum chaoviator</name>
    <dbReference type="NCBI Taxonomy" id="337243"/>
    <lineage>
        <taxon>Archaea</taxon>
        <taxon>Methanobacteriati</taxon>
        <taxon>Methanobacteriota</taxon>
        <taxon>Stenosarchaea group</taxon>
        <taxon>Halobacteria</taxon>
        <taxon>Halobacteriales</taxon>
        <taxon>Haloferacaceae</taxon>
        <taxon>Halorubrum</taxon>
    </lineage>
</organism>
<dbReference type="EMBL" id="JAQLUK010000063">
    <property type="protein sequence ID" value="MDB2294189.1"/>
    <property type="molecule type" value="Genomic_DNA"/>
</dbReference>
<comment type="caution">
    <text evidence="1">The sequence shown here is derived from an EMBL/GenBank/DDBJ whole genome shotgun (WGS) entry which is preliminary data.</text>
</comment>